<evidence type="ECO:0000256" key="1">
    <source>
        <dbReference type="ARBA" id="ARBA00000085"/>
    </source>
</evidence>
<keyword evidence="7 14" id="KW-0812">Transmembrane</keyword>
<evidence type="ECO:0000313" key="16">
    <source>
        <dbReference type="EMBL" id="PPA73040.1"/>
    </source>
</evidence>
<evidence type="ECO:0000256" key="7">
    <source>
        <dbReference type="ARBA" id="ARBA00022692"/>
    </source>
</evidence>
<evidence type="ECO:0000256" key="5">
    <source>
        <dbReference type="ARBA" id="ARBA00022553"/>
    </source>
</evidence>
<dbReference type="PANTHER" id="PTHR24421">
    <property type="entry name" value="NITRATE/NITRITE SENSOR PROTEIN NARX-RELATED"/>
    <property type="match status" value="1"/>
</dbReference>
<keyword evidence="9 16" id="KW-0418">Kinase</keyword>
<dbReference type="SMART" id="SM01049">
    <property type="entry name" value="Cache_2"/>
    <property type="match status" value="1"/>
</dbReference>
<evidence type="ECO:0000256" key="8">
    <source>
        <dbReference type="ARBA" id="ARBA00022741"/>
    </source>
</evidence>
<keyword evidence="5" id="KW-0597">Phosphoprotein</keyword>
<evidence type="ECO:0000256" key="6">
    <source>
        <dbReference type="ARBA" id="ARBA00022679"/>
    </source>
</evidence>
<dbReference type="EC" id="2.7.13.3" evidence="3"/>
<accession>A0A2S5GJ04</accession>
<keyword evidence="12" id="KW-0902">Two-component regulatory system</keyword>
<evidence type="ECO:0000256" key="4">
    <source>
        <dbReference type="ARBA" id="ARBA00022475"/>
    </source>
</evidence>
<evidence type="ECO:0000256" key="3">
    <source>
        <dbReference type="ARBA" id="ARBA00012438"/>
    </source>
</evidence>
<dbReference type="Gene3D" id="3.30.450.20">
    <property type="entry name" value="PAS domain"/>
    <property type="match status" value="1"/>
</dbReference>
<comment type="subcellular location">
    <subcellularLocation>
        <location evidence="2">Cell membrane</location>
        <topology evidence="2">Multi-pass membrane protein</topology>
    </subcellularLocation>
</comment>
<dbReference type="EMBL" id="PREU01000018">
    <property type="protein sequence ID" value="PPA73040.1"/>
    <property type="molecule type" value="Genomic_DNA"/>
</dbReference>
<evidence type="ECO:0000256" key="10">
    <source>
        <dbReference type="ARBA" id="ARBA00022840"/>
    </source>
</evidence>
<dbReference type="CDD" id="cd16917">
    <property type="entry name" value="HATPase_UhpB-NarQ-NarX-like"/>
    <property type="match status" value="1"/>
</dbReference>
<dbReference type="InterPro" id="IPR036890">
    <property type="entry name" value="HATPase_C_sf"/>
</dbReference>
<dbReference type="InterPro" id="IPR033480">
    <property type="entry name" value="sCache_2"/>
</dbReference>
<evidence type="ECO:0000256" key="13">
    <source>
        <dbReference type="ARBA" id="ARBA00023136"/>
    </source>
</evidence>
<dbReference type="Gene3D" id="3.30.565.10">
    <property type="entry name" value="Histidine kinase-like ATPase, C-terminal domain"/>
    <property type="match status" value="1"/>
</dbReference>
<comment type="catalytic activity">
    <reaction evidence="1">
        <text>ATP + protein L-histidine = ADP + protein N-phospho-L-histidine.</text>
        <dbReference type="EC" id="2.7.13.3"/>
    </reaction>
</comment>
<keyword evidence="6" id="KW-0808">Transferase</keyword>
<evidence type="ECO:0000256" key="2">
    <source>
        <dbReference type="ARBA" id="ARBA00004651"/>
    </source>
</evidence>
<dbReference type="InterPro" id="IPR017171">
    <property type="entry name" value="Sig_transdc_His_kinase_MctS"/>
</dbReference>
<dbReference type="InterPro" id="IPR003594">
    <property type="entry name" value="HATPase_dom"/>
</dbReference>
<keyword evidence="10" id="KW-0067">ATP-binding</keyword>
<keyword evidence="8" id="KW-0547">Nucleotide-binding</keyword>
<name>A0A2S5GJ04_9BURK</name>
<sequence length="473" mass="51972">MKLRLKILLLAAVPLLVALAAITVAVYVQGLQLAQREKQVVESAWLASKESELRHYVSLAYSAVAPLQATGDDEATRQKALELLAQMEFGHDGYFFVYDLQGKNLMHPRQPELVGQDLWNLRDTRGQAVIQNLLAAARQGGQQGEVVHYLWEKPSTHQTVEKLGYVVVLDRWGWMLGTGIYLDDVEQALVRIDAAAQANIRSMFAWVAGIAVVSILFVAACGLALNISDHRQSDAKLRLMAQQVVRSQEDERARLSRELHDGISQVLVSIKLSVEAARERLRQAPPAEPQAHAHIDKPLGGALDRLNTAVGEVRRISHNLRPTLLDDLGLPAALEHLGREFAIPSTDGAPPLAVRLSTTGQPVKLPDAYATALFRVTQEALTNVIRHAHATRADMTLAYSAHDLRLTITDDGRGFDYAQVQEDPRRGIGLRNMRERLNALSGNLSFHSSQQGTTLQAWLPLPPAALPPSTSPA</sequence>
<dbReference type="PROSITE" id="PS50109">
    <property type="entry name" value="HIS_KIN"/>
    <property type="match status" value="1"/>
</dbReference>
<dbReference type="PANTHER" id="PTHR24421:SF10">
    <property type="entry name" value="NITRATE_NITRITE SENSOR PROTEIN NARQ"/>
    <property type="match status" value="1"/>
</dbReference>
<evidence type="ECO:0000313" key="17">
    <source>
        <dbReference type="Proteomes" id="UP000239990"/>
    </source>
</evidence>
<keyword evidence="11 14" id="KW-1133">Transmembrane helix</keyword>
<dbReference type="GO" id="GO:0000155">
    <property type="term" value="F:phosphorelay sensor kinase activity"/>
    <property type="evidence" value="ECO:0007669"/>
    <property type="project" value="InterPro"/>
</dbReference>
<gene>
    <name evidence="16" type="ORF">C4E15_28035</name>
</gene>
<dbReference type="InterPro" id="IPR050482">
    <property type="entry name" value="Sensor_HK_TwoCompSys"/>
</dbReference>
<organism evidence="16 17">
    <name type="scientific">Achromobacter spanius</name>
    <dbReference type="NCBI Taxonomy" id="217203"/>
    <lineage>
        <taxon>Bacteria</taxon>
        <taxon>Pseudomonadati</taxon>
        <taxon>Pseudomonadota</taxon>
        <taxon>Betaproteobacteria</taxon>
        <taxon>Burkholderiales</taxon>
        <taxon>Alcaligenaceae</taxon>
        <taxon>Achromobacter</taxon>
    </lineage>
</organism>
<dbReference type="AlphaFoldDB" id="A0A2S5GJ04"/>
<dbReference type="SUPFAM" id="SSF55874">
    <property type="entry name" value="ATPase domain of HSP90 chaperone/DNA topoisomerase II/histidine kinase"/>
    <property type="match status" value="1"/>
</dbReference>
<dbReference type="RefSeq" id="WP_104145676.1">
    <property type="nucleotide sequence ID" value="NZ_PREU01000018.1"/>
</dbReference>
<dbReference type="Proteomes" id="UP000239990">
    <property type="component" value="Unassembled WGS sequence"/>
</dbReference>
<reference evidence="16 17" key="1">
    <citation type="submission" date="2018-02" db="EMBL/GenBank/DDBJ databases">
        <title>Draft Genome of Achromobacter spanius stain 6.</title>
        <authorList>
            <person name="Gunasekera T.S."/>
            <person name="Radwan O."/>
            <person name="Ruiz O.N."/>
        </authorList>
    </citation>
    <scope>NUCLEOTIDE SEQUENCE [LARGE SCALE GENOMIC DNA]</scope>
    <source>
        <strain evidence="16 17">6</strain>
    </source>
</reference>
<feature type="transmembrane region" description="Helical" evidence="14">
    <location>
        <begin position="203"/>
        <end position="228"/>
    </location>
</feature>
<dbReference type="InterPro" id="IPR005467">
    <property type="entry name" value="His_kinase_dom"/>
</dbReference>
<evidence type="ECO:0000256" key="11">
    <source>
        <dbReference type="ARBA" id="ARBA00022989"/>
    </source>
</evidence>
<dbReference type="Pfam" id="PF07730">
    <property type="entry name" value="HisKA_3"/>
    <property type="match status" value="1"/>
</dbReference>
<dbReference type="OrthoDB" id="9797605at2"/>
<dbReference type="GO" id="GO:0005886">
    <property type="term" value="C:plasma membrane"/>
    <property type="evidence" value="ECO:0007669"/>
    <property type="project" value="UniProtKB-SubCell"/>
</dbReference>
<dbReference type="GO" id="GO:0005524">
    <property type="term" value="F:ATP binding"/>
    <property type="evidence" value="ECO:0007669"/>
    <property type="project" value="UniProtKB-KW"/>
</dbReference>
<evidence type="ECO:0000256" key="9">
    <source>
        <dbReference type="ARBA" id="ARBA00022777"/>
    </source>
</evidence>
<dbReference type="SMART" id="SM00387">
    <property type="entry name" value="HATPase_c"/>
    <property type="match status" value="1"/>
</dbReference>
<dbReference type="Pfam" id="PF02518">
    <property type="entry name" value="HATPase_c"/>
    <property type="match status" value="1"/>
</dbReference>
<evidence type="ECO:0000256" key="14">
    <source>
        <dbReference type="SAM" id="Phobius"/>
    </source>
</evidence>
<keyword evidence="4" id="KW-1003">Cell membrane</keyword>
<feature type="domain" description="Histidine kinase" evidence="15">
    <location>
        <begin position="254"/>
        <end position="463"/>
    </location>
</feature>
<dbReference type="Pfam" id="PF17200">
    <property type="entry name" value="sCache_2"/>
    <property type="match status" value="1"/>
</dbReference>
<dbReference type="Gene3D" id="1.20.5.1930">
    <property type="match status" value="1"/>
</dbReference>
<protein>
    <recommendedName>
        <fullName evidence="3">histidine kinase</fullName>
        <ecNumber evidence="3">2.7.13.3</ecNumber>
    </recommendedName>
</protein>
<dbReference type="InterPro" id="IPR011712">
    <property type="entry name" value="Sig_transdc_His_kin_sub3_dim/P"/>
</dbReference>
<comment type="caution">
    <text evidence="16">The sequence shown here is derived from an EMBL/GenBank/DDBJ whole genome shotgun (WGS) entry which is preliminary data.</text>
</comment>
<keyword evidence="13 14" id="KW-0472">Membrane</keyword>
<evidence type="ECO:0000256" key="12">
    <source>
        <dbReference type="ARBA" id="ARBA00023012"/>
    </source>
</evidence>
<dbReference type="CDD" id="cd18774">
    <property type="entry name" value="PDC2_HK_sensor"/>
    <property type="match status" value="1"/>
</dbReference>
<dbReference type="PIRSF" id="PIRSF037314">
    <property type="entry name" value="STHK_MctS"/>
    <property type="match status" value="1"/>
</dbReference>
<dbReference type="GO" id="GO:0046983">
    <property type="term" value="F:protein dimerization activity"/>
    <property type="evidence" value="ECO:0007669"/>
    <property type="project" value="InterPro"/>
</dbReference>
<proteinExistence type="predicted"/>
<evidence type="ECO:0000259" key="15">
    <source>
        <dbReference type="PROSITE" id="PS50109"/>
    </source>
</evidence>